<dbReference type="Gene3D" id="3.90.320.10">
    <property type="match status" value="1"/>
</dbReference>
<dbReference type="InParanoid" id="A0A3Q1EA30"/>
<dbReference type="Pfam" id="PF09588">
    <property type="entry name" value="YqaJ"/>
    <property type="match status" value="1"/>
</dbReference>
<dbReference type="InterPro" id="IPR019080">
    <property type="entry name" value="YqaJ_viral_recombinase"/>
</dbReference>
<dbReference type="Proteomes" id="UP000257200">
    <property type="component" value="Unplaced"/>
</dbReference>
<keyword evidence="3" id="KW-1185">Reference proteome</keyword>
<organism evidence="2 3">
    <name type="scientific">Acanthochromis polyacanthus</name>
    <name type="common">spiny chromis</name>
    <dbReference type="NCBI Taxonomy" id="80966"/>
    <lineage>
        <taxon>Eukaryota</taxon>
        <taxon>Metazoa</taxon>
        <taxon>Chordata</taxon>
        <taxon>Craniata</taxon>
        <taxon>Vertebrata</taxon>
        <taxon>Euteleostomi</taxon>
        <taxon>Actinopterygii</taxon>
        <taxon>Neopterygii</taxon>
        <taxon>Teleostei</taxon>
        <taxon>Neoteleostei</taxon>
        <taxon>Acanthomorphata</taxon>
        <taxon>Ovalentaria</taxon>
        <taxon>Pomacentridae</taxon>
        <taxon>Acanthochromis</taxon>
    </lineage>
</organism>
<evidence type="ECO:0000313" key="2">
    <source>
        <dbReference type="Ensembl" id="ENSAPOP00000000133.1"/>
    </source>
</evidence>
<dbReference type="CDD" id="cd22343">
    <property type="entry name" value="PDDEXK_lambda_exonuclease-like"/>
    <property type="match status" value="1"/>
</dbReference>
<dbReference type="AlphaFoldDB" id="A0A3Q1EA30"/>
<dbReference type="PANTHER" id="PTHR47526">
    <property type="entry name" value="ATP-DEPENDENT DNA HELICASE"/>
    <property type="match status" value="1"/>
</dbReference>
<dbReference type="GO" id="GO:0006281">
    <property type="term" value="P:DNA repair"/>
    <property type="evidence" value="ECO:0007669"/>
    <property type="project" value="UniProtKB-ARBA"/>
</dbReference>
<dbReference type="STRING" id="80966.ENSAPOP00000000133"/>
<reference evidence="2" key="2">
    <citation type="submission" date="2025-09" db="UniProtKB">
        <authorList>
            <consortium name="Ensembl"/>
        </authorList>
    </citation>
    <scope>IDENTIFICATION</scope>
</reference>
<feature type="domain" description="YqaJ viral recombinase" evidence="1">
    <location>
        <begin position="129"/>
        <end position="272"/>
    </location>
</feature>
<dbReference type="GeneTree" id="ENSGT01030000234869"/>
<dbReference type="SUPFAM" id="SSF52980">
    <property type="entry name" value="Restriction endonuclease-like"/>
    <property type="match status" value="1"/>
</dbReference>
<name>A0A3Q1EA30_9TELE</name>
<dbReference type="PANTHER" id="PTHR47526:SF3">
    <property type="entry name" value="PHD-TYPE DOMAIN-CONTAINING PROTEIN"/>
    <property type="match status" value="1"/>
</dbReference>
<evidence type="ECO:0000313" key="3">
    <source>
        <dbReference type="Proteomes" id="UP000257200"/>
    </source>
</evidence>
<dbReference type="InterPro" id="IPR011335">
    <property type="entry name" value="Restrct_endonuc-II-like"/>
</dbReference>
<accession>A0A3Q1EA30</accession>
<protein>
    <recommendedName>
        <fullName evidence="1">YqaJ viral recombinase domain-containing protein</fullName>
    </recommendedName>
</protein>
<reference evidence="2" key="1">
    <citation type="submission" date="2025-08" db="UniProtKB">
        <authorList>
            <consortium name="Ensembl"/>
        </authorList>
    </citation>
    <scope>IDENTIFICATION</scope>
</reference>
<dbReference type="InterPro" id="IPR011604">
    <property type="entry name" value="PDDEXK-like_dom_sf"/>
</dbReference>
<evidence type="ECO:0000259" key="1">
    <source>
        <dbReference type="Pfam" id="PF09588"/>
    </source>
</evidence>
<proteinExistence type="predicted"/>
<dbReference type="Ensembl" id="ENSAPOT00000017395.1">
    <property type="protein sequence ID" value="ENSAPOP00000000133.1"/>
    <property type="gene ID" value="ENSAPOG00000001291.1"/>
</dbReference>
<sequence length="333" mass="38438">MWPDISFTDIYFYLIDSPGQFTHDSLRAYKSLKAYEYVKSGHMLPIFYYGLDSLYCFLKTKVIPSQRLCDKPHQPWVCVKKSEGTVYCAHKRSRGRSQRNNWDGERETRPDSCLNQCLCLNDCAISPLWYEHRKGRITGTKAHDIYVLKDKTDPKNNVKKVMGYKHYNISNKAAVAWGADNKTRARKQYISSKHAQFKCSTVGLKISEKRPYLAASSDAVIGCVEIKCPYKHRDSDINTACQDKAFCLDKDLKLKRGHRYFTQVQMEVYVHGVAFCDFVIFTKTDMAIIRIDRDETFIEEVLGKCESFFFTHILPELIAAREGCNTKSISFGK</sequence>